<proteinExistence type="predicted"/>
<comment type="caution">
    <text evidence="2">The sequence shown here is derived from an EMBL/GenBank/DDBJ whole genome shotgun (WGS) entry which is preliminary data.</text>
</comment>
<dbReference type="Proteomes" id="UP000789396">
    <property type="component" value="Unassembled WGS sequence"/>
</dbReference>
<evidence type="ECO:0000313" key="3">
    <source>
        <dbReference type="Proteomes" id="UP000789396"/>
    </source>
</evidence>
<evidence type="ECO:0000313" key="2">
    <source>
        <dbReference type="EMBL" id="CAG8597010.1"/>
    </source>
</evidence>
<evidence type="ECO:0000256" key="1">
    <source>
        <dbReference type="SAM" id="MobiDB-lite"/>
    </source>
</evidence>
<gene>
    <name evidence="2" type="ORF">RFULGI_LOCUS6455</name>
</gene>
<feature type="region of interest" description="Disordered" evidence="1">
    <location>
        <begin position="60"/>
        <end position="93"/>
    </location>
</feature>
<dbReference type="EMBL" id="CAJVPZ010008341">
    <property type="protein sequence ID" value="CAG8597010.1"/>
    <property type="molecule type" value="Genomic_DNA"/>
</dbReference>
<feature type="compositionally biased region" description="Polar residues" evidence="1">
    <location>
        <begin position="1"/>
        <end position="11"/>
    </location>
</feature>
<organism evidence="2 3">
    <name type="scientific">Racocetra fulgida</name>
    <dbReference type="NCBI Taxonomy" id="60492"/>
    <lineage>
        <taxon>Eukaryota</taxon>
        <taxon>Fungi</taxon>
        <taxon>Fungi incertae sedis</taxon>
        <taxon>Mucoromycota</taxon>
        <taxon>Glomeromycotina</taxon>
        <taxon>Glomeromycetes</taxon>
        <taxon>Diversisporales</taxon>
        <taxon>Gigasporaceae</taxon>
        <taxon>Racocetra</taxon>
    </lineage>
</organism>
<keyword evidence="3" id="KW-1185">Reference proteome</keyword>
<feature type="non-terminal residue" evidence="2">
    <location>
        <position position="128"/>
    </location>
</feature>
<dbReference type="AlphaFoldDB" id="A0A9N9CFF9"/>
<feature type="compositionally biased region" description="Basic and acidic residues" evidence="1">
    <location>
        <begin position="78"/>
        <end position="89"/>
    </location>
</feature>
<feature type="region of interest" description="Disordered" evidence="1">
    <location>
        <begin position="1"/>
        <end position="28"/>
    </location>
</feature>
<sequence>PADLQQSANTSHNKEIRNPRNCNKHRNRVKKDEAKACLLYEKLAKFGKKGGDVYCYRKKKENRKTNKNNKETYPGTNNEDKADNKNADKNDEDVDYKIVVNEEDTKWEEAKRPRISIDLTNLEEACDN</sequence>
<name>A0A9N9CFF9_9GLOM</name>
<protein>
    <submittedName>
        <fullName evidence="2">18397_t:CDS:1</fullName>
    </submittedName>
</protein>
<accession>A0A9N9CFF9</accession>
<reference evidence="2" key="1">
    <citation type="submission" date="2021-06" db="EMBL/GenBank/DDBJ databases">
        <authorList>
            <person name="Kallberg Y."/>
            <person name="Tangrot J."/>
            <person name="Rosling A."/>
        </authorList>
    </citation>
    <scope>NUCLEOTIDE SEQUENCE</scope>
    <source>
        <strain evidence="2">IN212</strain>
    </source>
</reference>